<dbReference type="SUPFAM" id="SSF48452">
    <property type="entry name" value="TPR-like"/>
    <property type="match status" value="1"/>
</dbReference>
<protein>
    <recommendedName>
        <fullName evidence="4">Tetratricopeptide repeat protein</fullName>
    </recommendedName>
</protein>
<evidence type="ECO:0008006" key="4">
    <source>
        <dbReference type="Google" id="ProtNLM"/>
    </source>
</evidence>
<proteinExistence type="predicted"/>
<dbReference type="EMBL" id="NVQR01000015">
    <property type="protein sequence ID" value="PCH63489.1"/>
    <property type="molecule type" value="Genomic_DNA"/>
</dbReference>
<gene>
    <name evidence="2" type="ORF">COC19_00965</name>
</gene>
<evidence type="ECO:0000313" key="2">
    <source>
        <dbReference type="EMBL" id="PCH63489.1"/>
    </source>
</evidence>
<feature type="signal peptide" evidence="1">
    <location>
        <begin position="1"/>
        <end position="28"/>
    </location>
</feature>
<reference evidence="3" key="1">
    <citation type="submission" date="2017-08" db="EMBL/GenBank/DDBJ databases">
        <title>A dynamic microbial community with high functional redundancy inhabits the cold, oxic subseafloor aquifer.</title>
        <authorList>
            <person name="Tully B.J."/>
            <person name="Wheat C.G."/>
            <person name="Glazer B.T."/>
            <person name="Huber J.A."/>
        </authorList>
    </citation>
    <scope>NUCLEOTIDE SEQUENCE [LARGE SCALE GENOMIC DNA]</scope>
</reference>
<evidence type="ECO:0000313" key="3">
    <source>
        <dbReference type="Proteomes" id="UP000218172"/>
    </source>
</evidence>
<dbReference type="Gene3D" id="1.25.40.10">
    <property type="entry name" value="Tetratricopeptide repeat domain"/>
    <property type="match status" value="1"/>
</dbReference>
<dbReference type="InterPro" id="IPR011990">
    <property type="entry name" value="TPR-like_helical_dom_sf"/>
</dbReference>
<comment type="caution">
    <text evidence="2">The sequence shown here is derived from an EMBL/GenBank/DDBJ whole genome shotgun (WGS) entry which is preliminary data.</text>
</comment>
<name>A0A2A4MT85_9GAMM</name>
<evidence type="ECO:0000256" key="1">
    <source>
        <dbReference type="SAM" id="SignalP"/>
    </source>
</evidence>
<dbReference type="AlphaFoldDB" id="A0A2A4MT85"/>
<dbReference type="Proteomes" id="UP000218172">
    <property type="component" value="Unassembled WGS sequence"/>
</dbReference>
<feature type="chain" id="PRO_5012743099" description="Tetratricopeptide repeat protein" evidence="1">
    <location>
        <begin position="29"/>
        <end position="229"/>
    </location>
</feature>
<accession>A0A2A4MT85</accession>
<keyword evidence="1" id="KW-0732">Signal</keyword>
<sequence>MKYFWTSFSKISTVLAVFAWLITHPAQAESLSQAYKLLDNFYELDPDLLFEAFGKNDMEIHEIEKLIAPILEEAESYRDNNPENAEAWLVCAVIRSDYAPTQGLMKMLGILRTARDELEISIELDEKILGGFAQAFLGMLYYRMPSWPVSYGSNKKAEKSFSEALRIDGNSMANNVYYAGFLIDEKKYHRAGTFLLSAEDAATGEYSPHHLRQLRRFIERDLQSIADRI</sequence>
<organism evidence="2 3">
    <name type="scientific">SAR86 cluster bacterium</name>
    <dbReference type="NCBI Taxonomy" id="2030880"/>
    <lineage>
        <taxon>Bacteria</taxon>
        <taxon>Pseudomonadati</taxon>
        <taxon>Pseudomonadota</taxon>
        <taxon>Gammaproteobacteria</taxon>
        <taxon>SAR86 cluster</taxon>
    </lineage>
</organism>